<evidence type="ECO:0000259" key="1">
    <source>
        <dbReference type="Pfam" id="PF10979"/>
    </source>
</evidence>
<dbReference type="InterPro" id="IPR055592">
    <property type="entry name" value="DUF7168"/>
</dbReference>
<dbReference type="Pfam" id="PF10979">
    <property type="entry name" value="DUF2786"/>
    <property type="match status" value="1"/>
</dbReference>
<dbReference type="KEGG" id="cstr:CBE89_04745"/>
<reference evidence="3 4" key="1">
    <citation type="submission" date="2017-05" db="EMBL/GenBank/DDBJ databases">
        <title>Complete genome sequence of Corynebacterium striatum KC-Na-1 isolated from Neophocaena asiaeorientalis in Korea.</title>
        <authorList>
            <person name="Kim J.H."/>
            <person name="Lee K."/>
        </authorList>
    </citation>
    <scope>NUCLEOTIDE SEQUENCE [LARGE SCALE GENOMIC DNA]</scope>
    <source>
        <strain evidence="3 4">KC-Na-01</strain>
    </source>
</reference>
<evidence type="ECO:0000259" key="2">
    <source>
        <dbReference type="Pfam" id="PF23771"/>
    </source>
</evidence>
<sequence>MYRSHNQTQDRAQQALTSQAVDLVVAAAGKGWSPYDLLHVLGTASHPILFRAAPRIPARITSPALRKDWLMLAPPKRASISVPKTKLRAIVDQLAKLPLLRDTELLAGAPGTKSAGGGSKQEKIREKVANLLRKAESTPFEEEADALIAKAQSLQQRYRIDELLDADQVDYLARRVYIHAPYVKHQATLLSVIAHHNGCATVLVHDKGLASVIGTATDTAHVGQLFDSLNRQCEWYMRSGNGAAEARRRGDTAAYRRSFLLAYAARIGELLDEANFEGLADVANEHSAENGNDAAGRELARRAIPALYDRQVKSEETRNRLFPHLSSMALSASSWAGVNDGVNAAEKSHFSGDSRGLNGPREVAS</sequence>
<dbReference type="Proteomes" id="UP000250197">
    <property type="component" value="Chromosome"/>
</dbReference>
<dbReference type="RefSeq" id="WP_086891003.1">
    <property type="nucleotide sequence ID" value="NZ_CP021252.1"/>
</dbReference>
<protein>
    <submittedName>
        <fullName evidence="3">Uncharacterized protein</fullName>
    </submittedName>
</protein>
<feature type="domain" description="DUF7168" evidence="2">
    <location>
        <begin position="184"/>
        <end position="275"/>
    </location>
</feature>
<dbReference type="InterPro" id="IPR024498">
    <property type="entry name" value="DUF2786"/>
</dbReference>
<organism evidence="3 4">
    <name type="scientific">Corynebacterium striatum</name>
    <dbReference type="NCBI Taxonomy" id="43770"/>
    <lineage>
        <taxon>Bacteria</taxon>
        <taxon>Bacillati</taxon>
        <taxon>Actinomycetota</taxon>
        <taxon>Actinomycetes</taxon>
        <taxon>Mycobacteriales</taxon>
        <taxon>Corynebacteriaceae</taxon>
        <taxon>Corynebacterium</taxon>
    </lineage>
</organism>
<dbReference type="Pfam" id="PF23771">
    <property type="entry name" value="DUF7168"/>
    <property type="match status" value="1"/>
</dbReference>
<dbReference type="EMBL" id="CP021252">
    <property type="protein sequence ID" value="ART20875.1"/>
    <property type="molecule type" value="Genomic_DNA"/>
</dbReference>
<dbReference type="AlphaFoldDB" id="A0A2Z2J098"/>
<proteinExistence type="predicted"/>
<evidence type="ECO:0000313" key="3">
    <source>
        <dbReference type="EMBL" id="ART20875.1"/>
    </source>
</evidence>
<feature type="domain" description="DUF2786" evidence="1">
    <location>
        <begin position="123"/>
        <end position="162"/>
    </location>
</feature>
<evidence type="ECO:0000313" key="4">
    <source>
        <dbReference type="Proteomes" id="UP000250197"/>
    </source>
</evidence>
<gene>
    <name evidence="3" type="ORF">CBE89_04745</name>
</gene>
<accession>A0A2Z2J098</accession>
<name>A0A2Z2J098_CORST</name>